<dbReference type="OrthoDB" id="448448at2759"/>
<dbReference type="Gene3D" id="3.40.50.10810">
    <property type="entry name" value="Tandem AAA-ATPase domain"/>
    <property type="match status" value="1"/>
</dbReference>
<dbReference type="InterPro" id="IPR050628">
    <property type="entry name" value="SNF2_RAD54_helicase_TF"/>
</dbReference>
<dbReference type="GO" id="GO:0005524">
    <property type="term" value="F:ATP binding"/>
    <property type="evidence" value="ECO:0007669"/>
    <property type="project" value="UniProtKB-KW"/>
</dbReference>
<dbReference type="AlphaFoldDB" id="A0A9P8CPZ4"/>
<evidence type="ECO:0000259" key="10">
    <source>
        <dbReference type="PROSITE" id="PS51194"/>
    </source>
</evidence>
<feature type="domain" description="Helicase C-terminal" evidence="10">
    <location>
        <begin position="794"/>
        <end position="960"/>
    </location>
</feature>
<evidence type="ECO:0000256" key="2">
    <source>
        <dbReference type="ARBA" id="ARBA00022741"/>
    </source>
</evidence>
<dbReference type="Gene3D" id="3.30.40.10">
    <property type="entry name" value="Zinc/RING finger domain, C3HC4 (zinc finger)"/>
    <property type="match status" value="1"/>
</dbReference>
<dbReference type="SMART" id="SM00487">
    <property type="entry name" value="DEXDc"/>
    <property type="match status" value="1"/>
</dbReference>
<dbReference type="GeneID" id="70294293"/>
<evidence type="ECO:0000256" key="6">
    <source>
        <dbReference type="PROSITE-ProRule" id="PRU00175"/>
    </source>
</evidence>
<dbReference type="PROSITE" id="PS51192">
    <property type="entry name" value="HELICASE_ATP_BIND_1"/>
    <property type="match status" value="1"/>
</dbReference>
<evidence type="ECO:0000256" key="3">
    <source>
        <dbReference type="ARBA" id="ARBA00022801"/>
    </source>
</evidence>
<dbReference type="EMBL" id="MU251252">
    <property type="protein sequence ID" value="KAG9255088.1"/>
    <property type="molecule type" value="Genomic_DNA"/>
</dbReference>
<keyword evidence="2" id="KW-0547">Nucleotide-binding</keyword>
<accession>A0A9P8CPZ4</accession>
<evidence type="ECO:0000259" key="9">
    <source>
        <dbReference type="PROSITE" id="PS51192"/>
    </source>
</evidence>
<keyword evidence="6" id="KW-0479">Metal-binding</keyword>
<keyword evidence="6" id="KW-0862">Zinc</keyword>
<dbReference type="GO" id="GO:0008270">
    <property type="term" value="F:zinc ion binding"/>
    <property type="evidence" value="ECO:0007669"/>
    <property type="project" value="UniProtKB-KW"/>
</dbReference>
<dbReference type="PROSITE" id="PS51194">
    <property type="entry name" value="HELICASE_CTER"/>
    <property type="match status" value="1"/>
</dbReference>
<dbReference type="Pfam" id="PF00176">
    <property type="entry name" value="SNF2-rel_dom"/>
    <property type="match status" value="1"/>
</dbReference>
<feature type="compositionally biased region" description="Polar residues" evidence="7">
    <location>
        <begin position="99"/>
        <end position="110"/>
    </location>
</feature>
<evidence type="ECO:0000256" key="4">
    <source>
        <dbReference type="ARBA" id="ARBA00022806"/>
    </source>
</evidence>
<dbReference type="PANTHER" id="PTHR45626">
    <property type="entry name" value="TRANSCRIPTION TERMINATION FACTOR 2-RELATED"/>
    <property type="match status" value="1"/>
</dbReference>
<keyword evidence="3" id="KW-0378">Hydrolase</keyword>
<keyword evidence="5" id="KW-0067">ATP-binding</keyword>
<dbReference type="GO" id="GO:0008094">
    <property type="term" value="F:ATP-dependent activity, acting on DNA"/>
    <property type="evidence" value="ECO:0007669"/>
    <property type="project" value="TreeGrafter"/>
</dbReference>
<sequence>MSSPGKRPNNGLYPEARMLNKKPKLSASGPNFSADCGTRVFTQPSIPIIDLTGDDDDEPQLAQQAEKANVNPEFLSAKSTAAQRTSPMLVDFTDDSTDAESSQTPSSQGLTEEYAKLQLAETEDEAQSKRAINPYVQKSGPACFGLLLIEATSTGAVDLPPECTPATLSYEGALVRVHIDGMSTRAAIFIDETLPAVIRNYSVTLNATICGKKSNPIAGRGAGSKTRTRGPRICHIRVTVYGILEEKDEVGTALMSGKLFLQHPCPSEFDATIKYFNPQYFLLPGEEMPSIESVNTVPCCEVTGTREPLGEAERSQVLRIFDSTYTADADLDQLRGRLTPSPRLRTDLKKHQLEALAMMIEKETGAYTTARFPTLWERVATPGGLIRYQHVVTKKYEIEPPPYVGGGVLADEMGLGKTLSSLSLICHSLDLITNTTANTQHEPRGTLVVTPMSTIYEWERQIETHIKAKHYLYHGTRRQDLANSIDDYDIVLTTYETLRSKWNGEGPLFKQKWLRLILDEAHKIRNRASQLFTVLCEVSAKHRWCLTGTPIQNSLDDYGALLSFIRVPQLSTKHDFERLIMRPVKSKKPHSLPMLRKLVAATCLRRTKAKHASTLGLPSKEVLVEPVEMNAEERKVYDFFKRHMYLLAIPSKKASNSKKGRQVKASRSSANVLLLIGLLRLICNHGEDLLTKNAQKAWKSQNTSFITWETLESALKRCSSCGCGIDDQEPGEQMAGELACGHLICYRCFPEAQTSEDTVSCPRCQRSSDRDTGISAAETEVGFSSTQRRRPSAKVQALLKNLAKDRSDAESKAEKAPPKSVIFSYWTKMLDLIEIALNDHELKFCRIDGQSSLPQRRKAIEKFNSDSTHNIMLASIGGAGEGIDLIATNTVHIVEPHWNPMAEAQAKDRVHRIGQQQAVTVYKYIVEDSIKVYVKGVQKDKLQLVQESLSSLESTTQELEDTQWKKLLEFLQ</sequence>
<comment type="similarity">
    <text evidence="1">Belongs to the SNF2/RAD54 helicase family.</text>
</comment>
<evidence type="ECO:0000256" key="7">
    <source>
        <dbReference type="SAM" id="MobiDB-lite"/>
    </source>
</evidence>
<dbReference type="RefSeq" id="XP_046119012.1">
    <property type="nucleotide sequence ID" value="XM_046263390.1"/>
</dbReference>
<dbReference type="SMART" id="SM00490">
    <property type="entry name" value="HELICc"/>
    <property type="match status" value="1"/>
</dbReference>
<dbReference type="Pfam" id="PF00271">
    <property type="entry name" value="Helicase_C"/>
    <property type="match status" value="1"/>
</dbReference>
<gene>
    <name evidence="11" type="ORF">F5Z01DRAFT_653927</name>
</gene>
<dbReference type="CDD" id="cd18793">
    <property type="entry name" value="SF2_C_SNF"/>
    <property type="match status" value="1"/>
</dbReference>
<keyword evidence="6" id="KW-0863">Zinc-finger</keyword>
<dbReference type="GO" id="GO:0006281">
    <property type="term" value="P:DNA repair"/>
    <property type="evidence" value="ECO:0007669"/>
    <property type="project" value="TreeGrafter"/>
</dbReference>
<dbReference type="InterPro" id="IPR000330">
    <property type="entry name" value="SNF2_N"/>
</dbReference>
<dbReference type="InterPro" id="IPR001650">
    <property type="entry name" value="Helicase_C-like"/>
</dbReference>
<dbReference type="InterPro" id="IPR014001">
    <property type="entry name" value="Helicase_ATP-bd"/>
</dbReference>
<dbReference type="GO" id="GO:0005634">
    <property type="term" value="C:nucleus"/>
    <property type="evidence" value="ECO:0007669"/>
    <property type="project" value="TreeGrafter"/>
</dbReference>
<dbReference type="InterPro" id="IPR038718">
    <property type="entry name" value="SNF2-like_sf"/>
</dbReference>
<evidence type="ECO:0000313" key="11">
    <source>
        <dbReference type="EMBL" id="KAG9255088.1"/>
    </source>
</evidence>
<comment type="caution">
    <text evidence="11">The sequence shown here is derived from an EMBL/GenBank/DDBJ whole genome shotgun (WGS) entry which is preliminary data.</text>
</comment>
<feature type="domain" description="RING-type" evidence="8">
    <location>
        <begin position="718"/>
        <end position="765"/>
    </location>
</feature>
<dbReference type="InterPro" id="IPR049730">
    <property type="entry name" value="SNF2/RAD54-like_C"/>
</dbReference>
<dbReference type="GO" id="GO:0004386">
    <property type="term" value="F:helicase activity"/>
    <property type="evidence" value="ECO:0007669"/>
    <property type="project" value="UniProtKB-KW"/>
</dbReference>
<dbReference type="PANTHER" id="PTHR45626:SF52">
    <property type="entry name" value="SINGLE-STRANDED DNA-DEPENDENT ATPASE (EUROFUNG)"/>
    <property type="match status" value="1"/>
</dbReference>
<evidence type="ECO:0000256" key="5">
    <source>
        <dbReference type="ARBA" id="ARBA00022840"/>
    </source>
</evidence>
<dbReference type="Gene3D" id="3.40.50.300">
    <property type="entry name" value="P-loop containing nucleotide triphosphate hydrolases"/>
    <property type="match status" value="1"/>
</dbReference>
<dbReference type="GO" id="GO:0016787">
    <property type="term" value="F:hydrolase activity"/>
    <property type="evidence" value="ECO:0007669"/>
    <property type="project" value="UniProtKB-KW"/>
</dbReference>
<proteinExistence type="inferred from homology"/>
<dbReference type="InterPro" id="IPR027417">
    <property type="entry name" value="P-loop_NTPase"/>
</dbReference>
<feature type="domain" description="Helicase ATP-binding" evidence="9">
    <location>
        <begin position="398"/>
        <end position="568"/>
    </location>
</feature>
<keyword evidence="4" id="KW-0347">Helicase</keyword>
<organism evidence="11 12">
    <name type="scientific">Emericellopsis atlantica</name>
    <dbReference type="NCBI Taxonomy" id="2614577"/>
    <lineage>
        <taxon>Eukaryota</taxon>
        <taxon>Fungi</taxon>
        <taxon>Dikarya</taxon>
        <taxon>Ascomycota</taxon>
        <taxon>Pezizomycotina</taxon>
        <taxon>Sordariomycetes</taxon>
        <taxon>Hypocreomycetidae</taxon>
        <taxon>Hypocreales</taxon>
        <taxon>Bionectriaceae</taxon>
        <taxon>Emericellopsis</taxon>
    </lineage>
</organism>
<protein>
    <submittedName>
        <fullName evidence="11">SNF2 family N-terminal domain-containing protein</fullName>
    </submittedName>
</protein>
<evidence type="ECO:0000259" key="8">
    <source>
        <dbReference type="PROSITE" id="PS50089"/>
    </source>
</evidence>
<dbReference type="Proteomes" id="UP000887229">
    <property type="component" value="Unassembled WGS sequence"/>
</dbReference>
<name>A0A9P8CPZ4_9HYPO</name>
<dbReference type="InterPro" id="IPR013083">
    <property type="entry name" value="Znf_RING/FYVE/PHD"/>
</dbReference>
<feature type="region of interest" description="Disordered" evidence="7">
    <location>
        <begin position="92"/>
        <end position="111"/>
    </location>
</feature>
<dbReference type="SUPFAM" id="SSF52540">
    <property type="entry name" value="P-loop containing nucleoside triphosphate hydrolases"/>
    <property type="match status" value="2"/>
</dbReference>
<reference evidence="11" key="1">
    <citation type="journal article" date="2021" name="IMA Fungus">
        <title>Genomic characterization of three marine fungi, including Emericellopsis atlantica sp. nov. with signatures of a generalist lifestyle and marine biomass degradation.</title>
        <authorList>
            <person name="Hagestad O.C."/>
            <person name="Hou L."/>
            <person name="Andersen J.H."/>
            <person name="Hansen E.H."/>
            <person name="Altermark B."/>
            <person name="Li C."/>
            <person name="Kuhnert E."/>
            <person name="Cox R.J."/>
            <person name="Crous P.W."/>
            <person name="Spatafora J.W."/>
            <person name="Lail K."/>
            <person name="Amirebrahimi M."/>
            <person name="Lipzen A."/>
            <person name="Pangilinan J."/>
            <person name="Andreopoulos W."/>
            <person name="Hayes R.D."/>
            <person name="Ng V."/>
            <person name="Grigoriev I.V."/>
            <person name="Jackson S.A."/>
            <person name="Sutton T.D.S."/>
            <person name="Dobson A.D.W."/>
            <person name="Rama T."/>
        </authorList>
    </citation>
    <scope>NUCLEOTIDE SEQUENCE</scope>
    <source>
        <strain evidence="11">TS7</strain>
    </source>
</reference>
<dbReference type="InterPro" id="IPR001841">
    <property type="entry name" value="Znf_RING"/>
</dbReference>
<dbReference type="CDD" id="cd18008">
    <property type="entry name" value="DEXDc_SHPRH-like"/>
    <property type="match status" value="1"/>
</dbReference>
<evidence type="ECO:0000313" key="12">
    <source>
        <dbReference type="Proteomes" id="UP000887229"/>
    </source>
</evidence>
<keyword evidence="12" id="KW-1185">Reference proteome</keyword>
<evidence type="ECO:0000256" key="1">
    <source>
        <dbReference type="ARBA" id="ARBA00007025"/>
    </source>
</evidence>
<dbReference type="PROSITE" id="PS50089">
    <property type="entry name" value="ZF_RING_2"/>
    <property type="match status" value="1"/>
</dbReference>
<dbReference type="SUPFAM" id="SSF57850">
    <property type="entry name" value="RING/U-box"/>
    <property type="match status" value="1"/>
</dbReference>